<dbReference type="AlphaFoldDB" id="A0A9P0PDA8"/>
<evidence type="ECO:0000313" key="3">
    <source>
        <dbReference type="Proteomes" id="UP001152888"/>
    </source>
</evidence>
<organism evidence="2 3">
    <name type="scientific">Acanthoscelides obtectus</name>
    <name type="common">Bean weevil</name>
    <name type="synonym">Bruchus obtectus</name>
    <dbReference type="NCBI Taxonomy" id="200917"/>
    <lineage>
        <taxon>Eukaryota</taxon>
        <taxon>Metazoa</taxon>
        <taxon>Ecdysozoa</taxon>
        <taxon>Arthropoda</taxon>
        <taxon>Hexapoda</taxon>
        <taxon>Insecta</taxon>
        <taxon>Pterygota</taxon>
        <taxon>Neoptera</taxon>
        <taxon>Endopterygota</taxon>
        <taxon>Coleoptera</taxon>
        <taxon>Polyphaga</taxon>
        <taxon>Cucujiformia</taxon>
        <taxon>Chrysomeloidea</taxon>
        <taxon>Chrysomelidae</taxon>
        <taxon>Bruchinae</taxon>
        <taxon>Bruchini</taxon>
        <taxon>Acanthoscelides</taxon>
    </lineage>
</organism>
<accession>A0A9P0PDA8</accession>
<gene>
    <name evidence="2" type="ORF">ACAOBT_LOCUS12974</name>
</gene>
<evidence type="ECO:0000313" key="2">
    <source>
        <dbReference type="EMBL" id="CAH1977943.1"/>
    </source>
</evidence>
<dbReference type="Proteomes" id="UP001152888">
    <property type="component" value="Unassembled WGS sequence"/>
</dbReference>
<keyword evidence="3" id="KW-1185">Reference proteome</keyword>
<reference evidence="2" key="1">
    <citation type="submission" date="2022-03" db="EMBL/GenBank/DDBJ databases">
        <authorList>
            <person name="Sayadi A."/>
        </authorList>
    </citation>
    <scope>NUCLEOTIDE SEQUENCE</scope>
</reference>
<evidence type="ECO:0000256" key="1">
    <source>
        <dbReference type="SAM" id="MobiDB-lite"/>
    </source>
</evidence>
<proteinExistence type="predicted"/>
<dbReference type="EMBL" id="CAKOFQ010006867">
    <property type="protein sequence ID" value="CAH1977943.1"/>
    <property type="molecule type" value="Genomic_DNA"/>
</dbReference>
<feature type="region of interest" description="Disordered" evidence="1">
    <location>
        <begin position="25"/>
        <end position="60"/>
    </location>
</feature>
<comment type="caution">
    <text evidence="2">The sequence shown here is derived from an EMBL/GenBank/DDBJ whole genome shotgun (WGS) entry which is preliminary data.</text>
</comment>
<name>A0A9P0PDA8_ACAOB</name>
<sequence length="72" mass="8521">MYVDNSRHHPRRSLWYIVPPPSLLASANPPTSTTPSQLLWPGSPRPWQQRRRDLGRRHHGKRFLPVTFTVRR</sequence>
<protein>
    <submittedName>
        <fullName evidence="2">Uncharacterized protein</fullName>
    </submittedName>
</protein>